<reference evidence="3" key="1">
    <citation type="submission" date="2015-01" db="EMBL/GenBank/DDBJ databases">
        <title>Comparative genome analysis of Bacillus coagulans HM-08, Clostridium butyricum HM-68, Bacillus subtilis HM-66 and Bacillus paralicheniformis BL-09.</title>
        <authorList>
            <person name="Zhang H."/>
        </authorList>
    </citation>
    <scope>NUCLEOTIDE SEQUENCE [LARGE SCALE GENOMIC DNA]</scope>
    <source>
        <strain evidence="3">HM-08</strain>
    </source>
</reference>
<keyword evidence="3" id="KW-1185">Reference proteome</keyword>
<dbReference type="EMBL" id="CP010525">
    <property type="protein sequence ID" value="AJO24799.1"/>
    <property type="molecule type" value="Genomic_DNA"/>
</dbReference>
<protein>
    <recommendedName>
        <fullName evidence="1">DUF7167 domain-containing protein</fullName>
    </recommendedName>
</protein>
<dbReference type="Pfam" id="PF23768">
    <property type="entry name" value="DUF7167"/>
    <property type="match status" value="1"/>
</dbReference>
<name>A0AAN0TA50_HEYCO</name>
<feature type="domain" description="DUF7167" evidence="1">
    <location>
        <begin position="3"/>
        <end position="48"/>
    </location>
</feature>
<gene>
    <name evidence="2" type="ORF">SB48_HM08orf06334</name>
</gene>
<dbReference type="InterPro" id="IPR055591">
    <property type="entry name" value="DUF7167"/>
</dbReference>
<evidence type="ECO:0000259" key="1">
    <source>
        <dbReference type="Pfam" id="PF23768"/>
    </source>
</evidence>
<dbReference type="RefSeq" id="WP_155375945.1">
    <property type="nucleotide sequence ID" value="NZ_CP010525.1"/>
</dbReference>
<evidence type="ECO:0000313" key="2">
    <source>
        <dbReference type="EMBL" id="AJO24799.1"/>
    </source>
</evidence>
<sequence>MKKHKFFMNVLYVSGAAFEEIVELPADLTDEEVEEEFKEWIWNNLDVYREIKD</sequence>
<evidence type="ECO:0000313" key="3">
    <source>
        <dbReference type="Proteomes" id="UP000032024"/>
    </source>
</evidence>
<proteinExistence type="predicted"/>
<organism evidence="2 3">
    <name type="scientific">Heyndrickxia coagulans</name>
    <name type="common">Weizmannia coagulans</name>
    <dbReference type="NCBI Taxonomy" id="1398"/>
    <lineage>
        <taxon>Bacteria</taxon>
        <taxon>Bacillati</taxon>
        <taxon>Bacillota</taxon>
        <taxon>Bacilli</taxon>
        <taxon>Bacillales</taxon>
        <taxon>Bacillaceae</taxon>
        <taxon>Heyndrickxia</taxon>
    </lineage>
</organism>
<dbReference type="AlphaFoldDB" id="A0AAN0TA50"/>
<accession>A0AAN0TA50</accession>
<dbReference type="Proteomes" id="UP000032024">
    <property type="component" value="Chromosome"/>
</dbReference>